<evidence type="ECO:0000313" key="2">
    <source>
        <dbReference type="EMBL" id="KAE8245098.1"/>
    </source>
</evidence>
<gene>
    <name evidence="2" type="ORF">A4X03_0g7504</name>
</gene>
<feature type="compositionally biased region" description="Basic and acidic residues" evidence="1">
    <location>
        <begin position="51"/>
        <end position="70"/>
    </location>
</feature>
<evidence type="ECO:0000313" key="3">
    <source>
        <dbReference type="Proteomes" id="UP000077671"/>
    </source>
</evidence>
<comment type="caution">
    <text evidence="2">The sequence shown here is derived from an EMBL/GenBank/DDBJ whole genome shotgun (WGS) entry which is preliminary data.</text>
</comment>
<reference evidence="2" key="1">
    <citation type="submission" date="2016-04" db="EMBL/GenBank/DDBJ databases">
        <authorList>
            <person name="Nguyen H.D."/>
            <person name="Kesanakurti P."/>
            <person name="Cullis J."/>
            <person name="Levesque C.A."/>
            <person name="Hambleton S."/>
        </authorList>
    </citation>
    <scope>NUCLEOTIDE SEQUENCE</scope>
    <source>
        <strain evidence="2">DAOMC 238032</strain>
    </source>
</reference>
<name>A0A177U2N7_9BASI</name>
<accession>A0A177U2N7</accession>
<dbReference type="Proteomes" id="UP000077671">
    <property type="component" value="Unassembled WGS sequence"/>
</dbReference>
<organism evidence="2 3">
    <name type="scientific">Tilletia caries</name>
    <name type="common">wheat bunt fungus</name>
    <dbReference type="NCBI Taxonomy" id="13290"/>
    <lineage>
        <taxon>Eukaryota</taxon>
        <taxon>Fungi</taxon>
        <taxon>Dikarya</taxon>
        <taxon>Basidiomycota</taxon>
        <taxon>Ustilaginomycotina</taxon>
        <taxon>Exobasidiomycetes</taxon>
        <taxon>Tilletiales</taxon>
        <taxon>Tilletiaceae</taxon>
        <taxon>Tilletia</taxon>
    </lineage>
</organism>
<dbReference type="AlphaFoldDB" id="A0A177U2N7"/>
<evidence type="ECO:0000256" key="1">
    <source>
        <dbReference type="SAM" id="MobiDB-lite"/>
    </source>
</evidence>
<proteinExistence type="predicted"/>
<dbReference type="EMBL" id="LWDD02001802">
    <property type="protein sequence ID" value="KAE8245098.1"/>
    <property type="molecule type" value="Genomic_DNA"/>
</dbReference>
<sequence>MDLVGITDDGVSERARIMIEAEASMAASDWVIFHLLLVRLLLDRKFIEVSDDGEGRGRTGECIDEGHQHEQSLAVGGASV</sequence>
<reference evidence="2" key="2">
    <citation type="journal article" date="2019" name="IMA Fungus">
        <title>Genome sequencing and comparison of five Tilletia species to identify candidate genes for the detection of regulated species infecting wheat.</title>
        <authorList>
            <person name="Nguyen H.D.T."/>
            <person name="Sultana T."/>
            <person name="Kesanakurti P."/>
            <person name="Hambleton S."/>
        </authorList>
    </citation>
    <scope>NUCLEOTIDE SEQUENCE</scope>
    <source>
        <strain evidence="2">DAOMC 238032</strain>
    </source>
</reference>
<protein>
    <submittedName>
        <fullName evidence="2">Uncharacterized protein</fullName>
    </submittedName>
</protein>
<feature type="region of interest" description="Disordered" evidence="1">
    <location>
        <begin position="51"/>
        <end position="80"/>
    </location>
</feature>